<dbReference type="Proteomes" id="UP000323824">
    <property type="component" value="Chromosome"/>
</dbReference>
<organism evidence="6 7">
    <name type="scientific">Thiospirochaeta perfilievii</name>
    <dbReference type="NCBI Taxonomy" id="252967"/>
    <lineage>
        <taxon>Bacteria</taxon>
        <taxon>Pseudomonadati</taxon>
        <taxon>Spirochaetota</taxon>
        <taxon>Spirochaetia</taxon>
        <taxon>Spirochaetales</taxon>
        <taxon>Spirochaetaceae</taxon>
        <taxon>Thiospirochaeta</taxon>
    </lineage>
</organism>
<dbReference type="PANTHER" id="PTHR30136">
    <property type="entry name" value="HELIX-TURN-HELIX TRANSCRIPTIONAL REGULATOR, ICLR FAMILY"/>
    <property type="match status" value="1"/>
</dbReference>
<dbReference type="InterPro" id="IPR005471">
    <property type="entry name" value="Tscrpt_reg_IclR_N"/>
</dbReference>
<dbReference type="OrthoDB" id="9791752at2"/>
<evidence type="ECO:0000256" key="3">
    <source>
        <dbReference type="ARBA" id="ARBA00023163"/>
    </source>
</evidence>
<gene>
    <name evidence="6" type="ORF">EW093_06295</name>
</gene>
<dbReference type="SMART" id="SM00346">
    <property type="entry name" value="HTH_ICLR"/>
    <property type="match status" value="1"/>
</dbReference>
<dbReference type="SUPFAM" id="SSF55781">
    <property type="entry name" value="GAF domain-like"/>
    <property type="match status" value="1"/>
</dbReference>
<dbReference type="InterPro" id="IPR036388">
    <property type="entry name" value="WH-like_DNA-bd_sf"/>
</dbReference>
<dbReference type="EMBL" id="CP035807">
    <property type="protein sequence ID" value="QEN04327.1"/>
    <property type="molecule type" value="Genomic_DNA"/>
</dbReference>
<keyword evidence="1" id="KW-0805">Transcription regulation</keyword>
<dbReference type="InterPro" id="IPR036390">
    <property type="entry name" value="WH_DNA-bd_sf"/>
</dbReference>
<keyword evidence="2" id="KW-0238">DNA-binding</keyword>
<reference evidence="6 7" key="1">
    <citation type="submission" date="2019-02" db="EMBL/GenBank/DDBJ databases">
        <authorList>
            <person name="Fomenkov A."/>
            <person name="Dubinina G."/>
            <person name="Grabovich M."/>
            <person name="Vincze T."/>
            <person name="Roberts R.J."/>
        </authorList>
    </citation>
    <scope>NUCLEOTIDE SEQUENCE [LARGE SCALE GENOMIC DNA]</scope>
    <source>
        <strain evidence="6 7">P</strain>
    </source>
</reference>
<proteinExistence type="predicted"/>
<evidence type="ECO:0000256" key="2">
    <source>
        <dbReference type="ARBA" id="ARBA00023125"/>
    </source>
</evidence>
<protein>
    <submittedName>
        <fullName evidence="6">IclR family transcriptional regulator</fullName>
    </submittedName>
</protein>
<keyword evidence="3" id="KW-0804">Transcription</keyword>
<dbReference type="SUPFAM" id="SSF46785">
    <property type="entry name" value="Winged helix' DNA-binding domain"/>
    <property type="match status" value="1"/>
</dbReference>
<dbReference type="PROSITE" id="PS51078">
    <property type="entry name" value="ICLR_ED"/>
    <property type="match status" value="1"/>
</dbReference>
<evidence type="ECO:0000256" key="1">
    <source>
        <dbReference type="ARBA" id="ARBA00023015"/>
    </source>
</evidence>
<dbReference type="GO" id="GO:0045892">
    <property type="term" value="P:negative regulation of DNA-templated transcription"/>
    <property type="evidence" value="ECO:0007669"/>
    <property type="project" value="TreeGrafter"/>
</dbReference>
<dbReference type="Pfam" id="PF01614">
    <property type="entry name" value="IclR_C"/>
    <property type="match status" value="1"/>
</dbReference>
<evidence type="ECO:0000259" key="4">
    <source>
        <dbReference type="PROSITE" id="PS51077"/>
    </source>
</evidence>
<dbReference type="InterPro" id="IPR050707">
    <property type="entry name" value="HTH_MetabolicPath_Reg"/>
</dbReference>
<dbReference type="PROSITE" id="PS51077">
    <property type="entry name" value="HTH_ICLR"/>
    <property type="match status" value="1"/>
</dbReference>
<keyword evidence="7" id="KW-1185">Reference proteome</keyword>
<dbReference type="Gene3D" id="3.30.450.40">
    <property type="match status" value="1"/>
</dbReference>
<feature type="domain" description="IclR-ED" evidence="5">
    <location>
        <begin position="67"/>
        <end position="248"/>
    </location>
</feature>
<dbReference type="InterPro" id="IPR014757">
    <property type="entry name" value="Tscrpt_reg_IclR_C"/>
</dbReference>
<dbReference type="Gene3D" id="1.10.10.10">
    <property type="entry name" value="Winged helix-like DNA-binding domain superfamily/Winged helix DNA-binding domain"/>
    <property type="match status" value="1"/>
</dbReference>
<sequence length="257" mass="29156">MQNRSLVRSIQILTLISQSKNGLSLNQIVEATSIPKTTVYEILLMLIETDMVQTLEGKARLYQIGLKAFVIGNRYIQNMDLVSESKPIVKRVSQELDKTIFIAILDGNQIIYLHKHEPENVPIYTANVTNREDAYCTSLGKAMLAFLPNDKLEDLIDSMNFKQRTERTILNKKSLIKELEITKKRGYAIDDREIIDFVQCLGAPIFNHRGEVVAGISTAGLYSEERDIKKEGEVLVCAAKEISTRLGYIKQTLRSYI</sequence>
<evidence type="ECO:0000259" key="5">
    <source>
        <dbReference type="PROSITE" id="PS51078"/>
    </source>
</evidence>
<reference evidence="6 7" key="2">
    <citation type="submission" date="2019-09" db="EMBL/GenBank/DDBJ databases">
        <title>Complete Genome Sequence and Methylome Analysis of free living Spirochaetas.</title>
        <authorList>
            <person name="Leshcheva N."/>
            <person name="Mikheeva N."/>
        </authorList>
    </citation>
    <scope>NUCLEOTIDE SEQUENCE [LARGE SCALE GENOMIC DNA]</scope>
    <source>
        <strain evidence="6 7">P</strain>
    </source>
</reference>
<dbReference type="GO" id="GO:0003700">
    <property type="term" value="F:DNA-binding transcription factor activity"/>
    <property type="evidence" value="ECO:0007669"/>
    <property type="project" value="TreeGrafter"/>
</dbReference>
<feature type="domain" description="HTH iclR-type" evidence="4">
    <location>
        <begin position="3"/>
        <end position="66"/>
    </location>
</feature>
<evidence type="ECO:0000313" key="7">
    <source>
        <dbReference type="Proteomes" id="UP000323824"/>
    </source>
</evidence>
<dbReference type="PANTHER" id="PTHR30136:SF24">
    <property type="entry name" value="HTH-TYPE TRANSCRIPTIONAL REPRESSOR ALLR"/>
    <property type="match status" value="1"/>
</dbReference>
<dbReference type="Pfam" id="PF09339">
    <property type="entry name" value="HTH_IclR"/>
    <property type="match status" value="1"/>
</dbReference>
<name>A0A5C1QA25_9SPIO</name>
<dbReference type="GO" id="GO:0003677">
    <property type="term" value="F:DNA binding"/>
    <property type="evidence" value="ECO:0007669"/>
    <property type="project" value="UniProtKB-KW"/>
</dbReference>
<evidence type="ECO:0000313" key="6">
    <source>
        <dbReference type="EMBL" id="QEN04327.1"/>
    </source>
</evidence>
<dbReference type="InterPro" id="IPR029016">
    <property type="entry name" value="GAF-like_dom_sf"/>
</dbReference>
<dbReference type="AlphaFoldDB" id="A0A5C1QA25"/>
<dbReference type="KEGG" id="sper:EW093_06295"/>
<accession>A0A5C1QA25</accession>
<dbReference type="RefSeq" id="WP_149567575.1">
    <property type="nucleotide sequence ID" value="NZ_CP035807.1"/>
</dbReference>